<dbReference type="PANTHER" id="PTHR30136">
    <property type="entry name" value="HELIX-TURN-HELIX TRANSCRIPTIONAL REGULATOR, ICLR FAMILY"/>
    <property type="match status" value="1"/>
</dbReference>
<dbReference type="InterPro" id="IPR050707">
    <property type="entry name" value="HTH_MetabolicPath_Reg"/>
</dbReference>
<evidence type="ECO:0000256" key="1">
    <source>
        <dbReference type="ARBA" id="ARBA00023015"/>
    </source>
</evidence>
<dbReference type="PROSITE" id="PS51078">
    <property type="entry name" value="ICLR_ED"/>
    <property type="match status" value="1"/>
</dbReference>
<reference evidence="6 7" key="1">
    <citation type="submission" date="2022-11" db="EMBL/GenBank/DDBJ databases">
        <title>Draft genome sequence of Saccharopolyspora sp. WRP15-2 isolated from rhizosphere soils of wild rice in Thailand.</title>
        <authorList>
            <person name="Duangmal K."/>
            <person name="Kammanee S."/>
            <person name="Muangham S."/>
        </authorList>
    </citation>
    <scope>NUCLEOTIDE SEQUENCE [LARGE SCALE GENOMIC DNA]</scope>
    <source>
        <strain evidence="6 7">WRP15-2</strain>
    </source>
</reference>
<keyword evidence="3" id="KW-0804">Transcription</keyword>
<sequence length="252" mass="26906">MSVTNSVVSAFRVLEAVAEAQPVGLSEVARATELPKSTTQRCLLTLQDVGWIRPSDTTPVRWSISYHAMAVCGKDSKESLREVALPVMSELQLSTTETIHLCAPGRNDLVLIERLDTAHPLRAFLPLGARARLHSSATGLAFLAASTDEFIDAYLDGELVADTPESMTDPGLVREALKRTREDGFSRNTGGLSTGINSLGAALLNARHQPVGAISISGPSIRITPDRFDALGPMVREAAAQISTRLGAVHTP</sequence>
<feature type="domain" description="IclR-ED" evidence="5">
    <location>
        <begin position="68"/>
        <end position="248"/>
    </location>
</feature>
<dbReference type="Proteomes" id="UP001210380">
    <property type="component" value="Unassembled WGS sequence"/>
</dbReference>
<evidence type="ECO:0000256" key="2">
    <source>
        <dbReference type="ARBA" id="ARBA00023125"/>
    </source>
</evidence>
<keyword evidence="1" id="KW-0805">Transcription regulation</keyword>
<feature type="domain" description="HTH iclR-type" evidence="4">
    <location>
        <begin position="4"/>
        <end position="66"/>
    </location>
</feature>
<dbReference type="SUPFAM" id="SSF55781">
    <property type="entry name" value="GAF domain-like"/>
    <property type="match status" value="1"/>
</dbReference>
<dbReference type="InterPro" id="IPR036388">
    <property type="entry name" value="WH-like_DNA-bd_sf"/>
</dbReference>
<proteinExistence type="predicted"/>
<dbReference type="EMBL" id="JAQGLA010000071">
    <property type="protein sequence ID" value="MDA3629622.1"/>
    <property type="molecule type" value="Genomic_DNA"/>
</dbReference>
<dbReference type="InterPro" id="IPR029016">
    <property type="entry name" value="GAF-like_dom_sf"/>
</dbReference>
<dbReference type="Gene3D" id="3.30.450.40">
    <property type="match status" value="1"/>
</dbReference>
<dbReference type="PANTHER" id="PTHR30136:SF24">
    <property type="entry name" value="HTH-TYPE TRANSCRIPTIONAL REPRESSOR ALLR"/>
    <property type="match status" value="1"/>
</dbReference>
<organism evidence="6 7">
    <name type="scientific">Saccharopolyspora oryzae</name>
    <dbReference type="NCBI Taxonomy" id="2997343"/>
    <lineage>
        <taxon>Bacteria</taxon>
        <taxon>Bacillati</taxon>
        <taxon>Actinomycetota</taxon>
        <taxon>Actinomycetes</taxon>
        <taxon>Pseudonocardiales</taxon>
        <taxon>Pseudonocardiaceae</taxon>
        <taxon>Saccharopolyspora</taxon>
    </lineage>
</organism>
<dbReference type="Gene3D" id="1.10.10.10">
    <property type="entry name" value="Winged helix-like DNA-binding domain superfamily/Winged helix DNA-binding domain"/>
    <property type="match status" value="1"/>
</dbReference>
<dbReference type="InterPro" id="IPR005471">
    <property type="entry name" value="Tscrpt_reg_IclR_N"/>
</dbReference>
<evidence type="ECO:0000259" key="4">
    <source>
        <dbReference type="PROSITE" id="PS51077"/>
    </source>
</evidence>
<dbReference type="InterPro" id="IPR014757">
    <property type="entry name" value="Tscrpt_reg_IclR_C"/>
</dbReference>
<dbReference type="InterPro" id="IPR036390">
    <property type="entry name" value="WH_DNA-bd_sf"/>
</dbReference>
<dbReference type="PROSITE" id="PS51077">
    <property type="entry name" value="HTH_ICLR"/>
    <property type="match status" value="1"/>
</dbReference>
<name>A0ABT4V6N8_9PSEU</name>
<dbReference type="Pfam" id="PF01614">
    <property type="entry name" value="IclR_C"/>
    <property type="match status" value="1"/>
</dbReference>
<dbReference type="SMART" id="SM00346">
    <property type="entry name" value="HTH_ICLR"/>
    <property type="match status" value="1"/>
</dbReference>
<evidence type="ECO:0000313" key="7">
    <source>
        <dbReference type="Proteomes" id="UP001210380"/>
    </source>
</evidence>
<dbReference type="Pfam" id="PF09339">
    <property type="entry name" value="HTH_IclR"/>
    <property type="match status" value="1"/>
</dbReference>
<keyword evidence="7" id="KW-1185">Reference proteome</keyword>
<evidence type="ECO:0000313" key="6">
    <source>
        <dbReference type="EMBL" id="MDA3629622.1"/>
    </source>
</evidence>
<dbReference type="RefSeq" id="WP_270952656.1">
    <property type="nucleotide sequence ID" value="NZ_JAQGLA010000071.1"/>
</dbReference>
<keyword evidence="2" id="KW-0238">DNA-binding</keyword>
<protein>
    <submittedName>
        <fullName evidence="6">IclR family transcriptional regulator</fullName>
    </submittedName>
</protein>
<dbReference type="SUPFAM" id="SSF46785">
    <property type="entry name" value="Winged helix' DNA-binding domain"/>
    <property type="match status" value="1"/>
</dbReference>
<evidence type="ECO:0000256" key="3">
    <source>
        <dbReference type="ARBA" id="ARBA00023163"/>
    </source>
</evidence>
<evidence type="ECO:0000259" key="5">
    <source>
        <dbReference type="PROSITE" id="PS51078"/>
    </source>
</evidence>
<comment type="caution">
    <text evidence="6">The sequence shown here is derived from an EMBL/GenBank/DDBJ whole genome shotgun (WGS) entry which is preliminary data.</text>
</comment>
<accession>A0ABT4V6N8</accession>
<gene>
    <name evidence="6" type="ORF">OU415_29630</name>
</gene>